<proteinExistence type="predicted"/>
<evidence type="ECO:0000313" key="1">
    <source>
        <dbReference type="EMBL" id="KAF2468050.1"/>
    </source>
</evidence>
<protein>
    <submittedName>
        <fullName evidence="1">Uncharacterized protein</fullName>
    </submittedName>
</protein>
<comment type="caution">
    <text evidence="1">The sequence shown here is derived from an EMBL/GenBank/DDBJ whole genome shotgun (WGS) entry which is preliminary data.</text>
</comment>
<dbReference type="EMBL" id="MU003517">
    <property type="protein sequence ID" value="KAF2468050.1"/>
    <property type="molecule type" value="Genomic_DNA"/>
</dbReference>
<evidence type="ECO:0000313" key="2">
    <source>
        <dbReference type="Proteomes" id="UP000799755"/>
    </source>
</evidence>
<accession>A0ACB6QPK1</accession>
<organism evidence="1 2">
    <name type="scientific">Lindgomyces ingoldianus</name>
    <dbReference type="NCBI Taxonomy" id="673940"/>
    <lineage>
        <taxon>Eukaryota</taxon>
        <taxon>Fungi</taxon>
        <taxon>Dikarya</taxon>
        <taxon>Ascomycota</taxon>
        <taxon>Pezizomycotina</taxon>
        <taxon>Dothideomycetes</taxon>
        <taxon>Pleosporomycetidae</taxon>
        <taxon>Pleosporales</taxon>
        <taxon>Lindgomycetaceae</taxon>
        <taxon>Lindgomyces</taxon>
    </lineage>
</organism>
<keyword evidence="2" id="KW-1185">Reference proteome</keyword>
<name>A0ACB6QPK1_9PLEO</name>
<dbReference type="Proteomes" id="UP000799755">
    <property type="component" value="Unassembled WGS sequence"/>
</dbReference>
<gene>
    <name evidence="1" type="ORF">BDR25DRAFT_373619</name>
</gene>
<reference evidence="1" key="1">
    <citation type="journal article" date="2020" name="Stud. Mycol.">
        <title>101 Dothideomycetes genomes: a test case for predicting lifestyles and emergence of pathogens.</title>
        <authorList>
            <person name="Haridas S."/>
            <person name="Albert R."/>
            <person name="Binder M."/>
            <person name="Bloem J."/>
            <person name="Labutti K."/>
            <person name="Salamov A."/>
            <person name="Andreopoulos B."/>
            <person name="Baker S."/>
            <person name="Barry K."/>
            <person name="Bills G."/>
            <person name="Bluhm B."/>
            <person name="Cannon C."/>
            <person name="Castanera R."/>
            <person name="Culley D."/>
            <person name="Daum C."/>
            <person name="Ezra D."/>
            <person name="Gonzalez J."/>
            <person name="Henrissat B."/>
            <person name="Kuo A."/>
            <person name="Liang C."/>
            <person name="Lipzen A."/>
            <person name="Lutzoni F."/>
            <person name="Magnuson J."/>
            <person name="Mondo S."/>
            <person name="Nolan M."/>
            <person name="Ohm R."/>
            <person name="Pangilinan J."/>
            <person name="Park H.-J."/>
            <person name="Ramirez L."/>
            <person name="Alfaro M."/>
            <person name="Sun H."/>
            <person name="Tritt A."/>
            <person name="Yoshinaga Y."/>
            <person name="Zwiers L.-H."/>
            <person name="Turgeon B."/>
            <person name="Goodwin S."/>
            <person name="Spatafora J."/>
            <person name="Crous P."/>
            <person name="Grigoriev I."/>
        </authorList>
    </citation>
    <scope>NUCLEOTIDE SEQUENCE</scope>
    <source>
        <strain evidence="1">ATCC 200398</strain>
    </source>
</reference>
<sequence length="346" mass="37551">MLGQQGRPPSQRQFQNQGQTPSQGPQPSQQGSPNPRDLQLPNQLEHLWGGFDLTDEQRRDRYIREIRAFQEAHNAVYSERTRNPPPPYYPNHFGGPSALQRPNVPQANTPQTNPQSAAPANMDPESSDEGSDAGAEQQQEQKNNDTFTLDVNSSLRVRGHGSIIGFTPVNPAEVARDTIRVLNQSGYLAANRNEEGQNHRPRNLNININSGVTVVGDKNIVGSGLEEVARQARVQSERGQLPQRADGQPKRQIIDGVLQPPGGNGQQAEPMQGQCQGQNNAQGPRGQGPGPRPVVGSGQGPWPLDPRSPTRAASATPGISVPRANLTQERDNANRNGAHSKSEKPN</sequence>